<proteinExistence type="predicted"/>
<sequence>MKKTLESQDREFLERLQRLGCGTVQEVCKELGVTATAVRHRLVRLQGLGFVGRDLVREGRGRPHHVYRVTQAGQRELGDNYGDLALVLWRELQSIPDQAVRAQVESRIRDAMVSQYAHAVNSPQLRDRFQQLGEVLAKRGYDVEVDQSSELPVLRENNCPYQELADSDRGICEMEEEVFEKVLGVPLRLSQCFLDGHSCCEFEPAEVASPPVNNAADSR</sequence>
<protein>
    <submittedName>
        <fullName evidence="1">Uncharacterized protein</fullName>
    </submittedName>
</protein>
<organism evidence="1 2">
    <name type="scientific">Symmachiella dynata</name>
    <dbReference type="NCBI Taxonomy" id="2527995"/>
    <lineage>
        <taxon>Bacteria</taxon>
        <taxon>Pseudomonadati</taxon>
        <taxon>Planctomycetota</taxon>
        <taxon>Planctomycetia</taxon>
        <taxon>Planctomycetales</taxon>
        <taxon>Planctomycetaceae</taxon>
        <taxon>Symmachiella</taxon>
    </lineage>
</organism>
<dbReference type="InterPro" id="IPR036388">
    <property type="entry name" value="WH-like_DNA-bd_sf"/>
</dbReference>
<dbReference type="RefSeq" id="WP_145377841.1">
    <property type="nucleotide sequence ID" value="NZ_CAXBED010000205.1"/>
</dbReference>
<dbReference type="Gene3D" id="1.10.10.10">
    <property type="entry name" value="Winged helix-like DNA-binding domain superfamily/Winged helix DNA-binding domain"/>
    <property type="match status" value="1"/>
</dbReference>
<gene>
    <name evidence="1" type="ORF">Mal52_39330</name>
</gene>
<dbReference type="AlphaFoldDB" id="A0A517ZSG5"/>
<evidence type="ECO:0000313" key="2">
    <source>
        <dbReference type="Proteomes" id="UP000319383"/>
    </source>
</evidence>
<evidence type="ECO:0000313" key="1">
    <source>
        <dbReference type="EMBL" id="QDU45439.1"/>
    </source>
</evidence>
<keyword evidence="2" id="KW-1185">Reference proteome</keyword>
<name>A0A517ZSG5_9PLAN</name>
<dbReference type="InterPro" id="IPR036390">
    <property type="entry name" value="WH_DNA-bd_sf"/>
</dbReference>
<dbReference type="SUPFAM" id="SSF46785">
    <property type="entry name" value="Winged helix' DNA-binding domain"/>
    <property type="match status" value="1"/>
</dbReference>
<dbReference type="EMBL" id="CP036276">
    <property type="protein sequence ID" value="QDU45439.1"/>
    <property type="molecule type" value="Genomic_DNA"/>
</dbReference>
<reference evidence="1 2" key="1">
    <citation type="submission" date="2019-02" db="EMBL/GenBank/DDBJ databases">
        <title>Deep-cultivation of Planctomycetes and their phenomic and genomic characterization uncovers novel biology.</title>
        <authorList>
            <person name="Wiegand S."/>
            <person name="Jogler M."/>
            <person name="Boedeker C."/>
            <person name="Pinto D."/>
            <person name="Vollmers J."/>
            <person name="Rivas-Marin E."/>
            <person name="Kohn T."/>
            <person name="Peeters S.H."/>
            <person name="Heuer A."/>
            <person name="Rast P."/>
            <person name="Oberbeckmann S."/>
            <person name="Bunk B."/>
            <person name="Jeske O."/>
            <person name="Meyerdierks A."/>
            <person name="Storesund J.E."/>
            <person name="Kallscheuer N."/>
            <person name="Luecker S."/>
            <person name="Lage O.M."/>
            <person name="Pohl T."/>
            <person name="Merkel B.J."/>
            <person name="Hornburger P."/>
            <person name="Mueller R.-W."/>
            <person name="Bruemmer F."/>
            <person name="Labrenz M."/>
            <person name="Spormann A.M."/>
            <person name="Op den Camp H."/>
            <person name="Overmann J."/>
            <person name="Amann R."/>
            <person name="Jetten M.S.M."/>
            <person name="Mascher T."/>
            <person name="Medema M.H."/>
            <person name="Devos D.P."/>
            <person name="Kaster A.-K."/>
            <person name="Ovreas L."/>
            <person name="Rohde M."/>
            <person name="Galperin M.Y."/>
            <person name="Jogler C."/>
        </authorList>
    </citation>
    <scope>NUCLEOTIDE SEQUENCE [LARGE SCALE GENOMIC DNA]</scope>
    <source>
        <strain evidence="1 2">Mal52</strain>
    </source>
</reference>
<dbReference type="Proteomes" id="UP000319383">
    <property type="component" value="Chromosome"/>
</dbReference>
<dbReference type="KEGG" id="sdyn:Mal52_39330"/>
<accession>A0A517ZSG5</accession>